<keyword evidence="3" id="KW-0238">DNA-binding</keyword>
<dbReference type="Pfam" id="PF13693">
    <property type="entry name" value="HTH_35"/>
    <property type="match status" value="1"/>
</dbReference>
<comment type="similarity">
    <text evidence="1">Belongs to the ner transcriptional regulatory family.</text>
</comment>
<dbReference type="Gene3D" id="1.10.260.40">
    <property type="entry name" value="lambda repressor-like DNA-binding domains"/>
    <property type="match status" value="1"/>
</dbReference>
<dbReference type="RefSeq" id="WP_038486808.1">
    <property type="nucleotide sequence ID" value="NZ_CACVBK010000001.1"/>
</dbReference>
<dbReference type="SUPFAM" id="SSF47413">
    <property type="entry name" value="lambda repressor-like DNA-binding domains"/>
    <property type="match status" value="1"/>
</dbReference>
<dbReference type="KEGG" id="bhs:BM1374165_00154"/>
<evidence type="ECO:0000313" key="6">
    <source>
        <dbReference type="EMBL" id="CDO46179.1"/>
    </source>
</evidence>
<evidence type="ECO:0000256" key="3">
    <source>
        <dbReference type="ARBA" id="ARBA00023125"/>
    </source>
</evidence>
<keyword evidence="2" id="KW-0805">Transcription regulation</keyword>
<organism evidence="6 7">
    <name type="scientific">Bartonella henselae</name>
    <name type="common">Rochalimaea henselae</name>
    <dbReference type="NCBI Taxonomy" id="38323"/>
    <lineage>
        <taxon>Bacteria</taxon>
        <taxon>Pseudomonadati</taxon>
        <taxon>Pseudomonadota</taxon>
        <taxon>Alphaproteobacteria</taxon>
        <taxon>Hyphomicrobiales</taxon>
        <taxon>Bartonellaceae</taxon>
        <taxon>Bartonella</taxon>
    </lineage>
</organism>
<dbReference type="EMBL" id="HG969191">
    <property type="protein sequence ID" value="CDO46179.1"/>
    <property type="molecule type" value="Genomic_DNA"/>
</dbReference>
<evidence type="ECO:0000256" key="4">
    <source>
        <dbReference type="ARBA" id="ARBA00023163"/>
    </source>
</evidence>
<dbReference type="Proteomes" id="UP000019801">
    <property type="component" value="Chromosome I"/>
</dbReference>
<evidence type="ECO:0000259" key="5">
    <source>
        <dbReference type="Pfam" id="PF13693"/>
    </source>
</evidence>
<dbReference type="GO" id="GO:0003677">
    <property type="term" value="F:DNA binding"/>
    <property type="evidence" value="ECO:0007669"/>
    <property type="project" value="UniProtKB-KW"/>
</dbReference>
<reference evidence="7" key="1">
    <citation type="submission" date="2013-11" db="EMBL/GenBank/DDBJ databases">
        <title>Genome sequencing of Bartonella spp. isolated from human blood.</title>
        <authorList>
            <person name="Raoult D."/>
        </authorList>
    </citation>
    <scope>NUCLEOTIDE SEQUENCE</scope>
    <source>
        <strain evidence="7">BM1374165</strain>
    </source>
</reference>
<proteinExistence type="inferred from homology"/>
<protein>
    <recommendedName>
        <fullName evidence="5">Ner winged helix-turn-helix DNA-binding domain-containing protein</fullName>
    </recommendedName>
</protein>
<dbReference type="AlphaFoldDB" id="X5MEB4"/>
<feature type="domain" description="Ner winged helix-turn-helix DNA-binding" evidence="5">
    <location>
        <begin position="9"/>
        <end position="78"/>
    </location>
</feature>
<dbReference type="InterPro" id="IPR038722">
    <property type="entry name" value="Ner_HTH_dom"/>
</dbReference>
<dbReference type="PATRIC" id="fig|38323.4.peg.171"/>
<sequence length="97" mass="11350">MTITQKGDHHSILAKLRHRNIILAKLEKAYKIPSSNIKNIWTQLKEKTEHIIADFIGLHAKKIFFNRYLKSCIRISKAEKKRDTVSLVHHLFYNNAA</sequence>
<dbReference type="STRING" id="38323.BM1374165_00154"/>
<keyword evidence="4" id="KW-0804">Transcription</keyword>
<evidence type="ECO:0000256" key="1">
    <source>
        <dbReference type="ARBA" id="ARBA00006157"/>
    </source>
</evidence>
<name>X5MEB4_BARHN</name>
<accession>X5MEB4</accession>
<gene>
    <name evidence="6" type="ORF">BM1374165_00154</name>
</gene>
<dbReference type="InterPro" id="IPR010982">
    <property type="entry name" value="Lambda_DNA-bd_dom_sf"/>
</dbReference>
<evidence type="ECO:0000313" key="7">
    <source>
        <dbReference type="Proteomes" id="UP000019801"/>
    </source>
</evidence>
<evidence type="ECO:0000256" key="2">
    <source>
        <dbReference type="ARBA" id="ARBA00023015"/>
    </source>
</evidence>